<dbReference type="GO" id="GO:0005524">
    <property type="term" value="F:ATP binding"/>
    <property type="evidence" value="ECO:0007669"/>
    <property type="project" value="InterPro"/>
</dbReference>
<dbReference type="InterPro" id="IPR000642">
    <property type="entry name" value="Peptidase_M41"/>
</dbReference>
<dbReference type="GO" id="GO:0006508">
    <property type="term" value="P:proteolysis"/>
    <property type="evidence" value="ECO:0007669"/>
    <property type="project" value="InterPro"/>
</dbReference>
<dbReference type="Proteomes" id="UP000500870">
    <property type="component" value="Chromosome 1"/>
</dbReference>
<dbReference type="RefSeq" id="WP_177319280.1">
    <property type="nucleotide sequence ID" value="NZ_CP050898.1"/>
</dbReference>
<feature type="coiled-coil region" evidence="1">
    <location>
        <begin position="572"/>
        <end position="599"/>
    </location>
</feature>
<dbReference type="AlphaFoldDB" id="A0A6H0ZP43"/>
<evidence type="ECO:0000313" key="3">
    <source>
        <dbReference type="EMBL" id="QIX22399.1"/>
    </source>
</evidence>
<dbReference type="Pfam" id="PF00004">
    <property type="entry name" value="AAA"/>
    <property type="match status" value="1"/>
</dbReference>
<dbReference type="Pfam" id="PF01434">
    <property type="entry name" value="Peptidase_M41"/>
    <property type="match status" value="1"/>
</dbReference>
<dbReference type="EMBL" id="CP050898">
    <property type="protein sequence ID" value="QIX22399.1"/>
    <property type="molecule type" value="Genomic_DNA"/>
</dbReference>
<gene>
    <name evidence="3" type="ORF">FOB41_15215</name>
</gene>
<evidence type="ECO:0000259" key="2">
    <source>
        <dbReference type="SMART" id="SM00382"/>
    </source>
</evidence>
<proteinExistence type="predicted"/>
<dbReference type="GO" id="GO:0016887">
    <property type="term" value="F:ATP hydrolysis activity"/>
    <property type="evidence" value="ECO:0007669"/>
    <property type="project" value="InterPro"/>
</dbReference>
<dbReference type="SMART" id="SM00382">
    <property type="entry name" value="AAA"/>
    <property type="match status" value="1"/>
</dbReference>
<dbReference type="InterPro" id="IPR037219">
    <property type="entry name" value="Peptidase_M41-like"/>
</dbReference>
<sequence length="628" mass="67820">MAKATAQSSLERRIADLHISRYLRPYRRALACFVVVVLPDGVSSVVWKDAALAWSGKEEDWRFKEPVIVASDKALTDVSIARGRIVVLIERADRDDYLEHATIAAADAVIDIAEIDPALVQLAFREVVGSSITHGDAAVLAAMPASRRRLISFSGRPVSATIARLAAAQKKEDAEKAEAAAPTKKTTSVRPLETLHGYGEAKTWGLELARDLADYRAGVINWTDVDGGLLLSGPPGTGKTTFAKSLAETCGVGLVVGSYSTWLANGDGHQGDLLKAMRTAFDTARKLAPCIIFIDEVDNFVKRGSIGNGKADEWMRGVVNALLELLDGATSREGVIVIAACNDPSGIDEALRRSGRLDRHVEISLPDAGARMHILREYLGVDLDLRPYLRRTAGMSGADLERAARDVRRLARRERTEIEDRHVVAALPTRVRRTPESLRRMSRHEIGHAVVGHVLGIGKLIAVHVTQEYDPETAAGSVAGAATFRPSDGELRTGSVFTDAICAKMAGLAAEVMYYGAHSEGCISDLEEATSLATYMLSTLGMGGTLSSAGHRDQQALASARMMDPALARAVEEMLQAQAARAREILETHREAVDELVELLILRGRLKGPEVIETVRAYELGPTMSESV</sequence>
<dbReference type="InterPro" id="IPR003959">
    <property type="entry name" value="ATPase_AAA_core"/>
</dbReference>
<dbReference type="PANTHER" id="PTHR23076">
    <property type="entry name" value="METALLOPROTEASE M41 FTSH"/>
    <property type="match status" value="1"/>
</dbReference>
<evidence type="ECO:0000256" key="1">
    <source>
        <dbReference type="SAM" id="Coils"/>
    </source>
</evidence>
<organism evidence="3 4">
    <name type="scientific">Agrobacterium pusense</name>
    <dbReference type="NCBI Taxonomy" id="648995"/>
    <lineage>
        <taxon>Bacteria</taxon>
        <taxon>Pseudomonadati</taxon>
        <taxon>Pseudomonadota</taxon>
        <taxon>Alphaproteobacteria</taxon>
        <taxon>Hyphomicrobiales</taxon>
        <taxon>Rhizobiaceae</taxon>
        <taxon>Rhizobium/Agrobacterium group</taxon>
        <taxon>Agrobacterium</taxon>
    </lineage>
</organism>
<name>A0A6H0ZP43_9HYPH</name>
<keyword evidence="1" id="KW-0175">Coiled coil</keyword>
<reference evidence="3 4" key="1">
    <citation type="submission" date="2020-04" db="EMBL/GenBank/DDBJ databases">
        <title>FDA dAtabase for Regulatory Grade micrObial Sequences (FDA-ARGOS): Supporting development and validation of Infectious Disease Dx tests.</title>
        <authorList>
            <person name="Sciortino C."/>
            <person name="Tallon L."/>
            <person name="Sadzewicz L."/>
            <person name="Vavikolanu K."/>
            <person name="Mehta A."/>
            <person name="Aluvathingal J."/>
            <person name="Nadendla S."/>
            <person name="Nandy P."/>
            <person name="Geyer C."/>
            <person name="Yan Y."/>
            <person name="Sichtig H."/>
        </authorList>
    </citation>
    <scope>NUCLEOTIDE SEQUENCE [LARGE SCALE GENOMIC DNA]</scope>
    <source>
        <strain evidence="3 4">FDAARGOS_633</strain>
    </source>
</reference>
<dbReference type="CDD" id="cd19481">
    <property type="entry name" value="RecA-like_protease"/>
    <property type="match status" value="1"/>
</dbReference>
<dbReference type="Gene3D" id="3.40.50.300">
    <property type="entry name" value="P-loop containing nucleotide triphosphate hydrolases"/>
    <property type="match status" value="1"/>
</dbReference>
<evidence type="ECO:0000313" key="4">
    <source>
        <dbReference type="Proteomes" id="UP000500870"/>
    </source>
</evidence>
<dbReference type="GO" id="GO:0004222">
    <property type="term" value="F:metalloendopeptidase activity"/>
    <property type="evidence" value="ECO:0007669"/>
    <property type="project" value="InterPro"/>
</dbReference>
<dbReference type="InterPro" id="IPR027417">
    <property type="entry name" value="P-loop_NTPase"/>
</dbReference>
<accession>A0A6H0ZP43</accession>
<dbReference type="GO" id="GO:0004176">
    <property type="term" value="F:ATP-dependent peptidase activity"/>
    <property type="evidence" value="ECO:0007669"/>
    <property type="project" value="InterPro"/>
</dbReference>
<dbReference type="PANTHER" id="PTHR23076:SF97">
    <property type="entry name" value="ATP-DEPENDENT ZINC METALLOPROTEASE YME1L1"/>
    <property type="match status" value="1"/>
</dbReference>
<feature type="domain" description="AAA+ ATPase" evidence="2">
    <location>
        <begin position="225"/>
        <end position="367"/>
    </location>
</feature>
<dbReference type="SUPFAM" id="SSF140990">
    <property type="entry name" value="FtsH protease domain-like"/>
    <property type="match status" value="1"/>
</dbReference>
<dbReference type="GO" id="GO:0030163">
    <property type="term" value="P:protein catabolic process"/>
    <property type="evidence" value="ECO:0007669"/>
    <property type="project" value="TreeGrafter"/>
</dbReference>
<dbReference type="GO" id="GO:0005886">
    <property type="term" value="C:plasma membrane"/>
    <property type="evidence" value="ECO:0007669"/>
    <property type="project" value="TreeGrafter"/>
</dbReference>
<protein>
    <submittedName>
        <fullName evidence="3">AAA family ATPase</fullName>
    </submittedName>
</protein>
<dbReference type="SUPFAM" id="SSF52540">
    <property type="entry name" value="P-loop containing nucleoside triphosphate hydrolases"/>
    <property type="match status" value="1"/>
</dbReference>
<dbReference type="InterPro" id="IPR003593">
    <property type="entry name" value="AAA+_ATPase"/>
</dbReference>
<dbReference type="Gene3D" id="1.20.58.760">
    <property type="entry name" value="Peptidase M41"/>
    <property type="match status" value="1"/>
</dbReference>